<dbReference type="AlphaFoldDB" id="Q112C9"/>
<dbReference type="HOGENOM" id="CLU_3031148_0_0_3"/>
<dbReference type="EMBL" id="CP000393">
    <property type="protein sequence ID" value="ABG51645.1"/>
    <property type="molecule type" value="Genomic_DNA"/>
</dbReference>
<proteinExistence type="predicted"/>
<reference evidence="1" key="1">
    <citation type="submission" date="2006-06" db="EMBL/GenBank/DDBJ databases">
        <title>Complete sequence of Trichodesmium erythraeum IMS101.</title>
        <authorList>
            <consortium name="US DOE Joint Genome Institute"/>
            <person name="Copeland A."/>
            <person name="Lucas S."/>
            <person name="Lapidus A."/>
            <person name="Barry K."/>
            <person name="Detter J.C."/>
            <person name="Glavina del Rio T."/>
            <person name="Hammon N."/>
            <person name="Israni S."/>
            <person name="Dalin E."/>
            <person name="Tice H."/>
            <person name="Pitluck S."/>
            <person name="Kiss H."/>
            <person name="Munk A.C."/>
            <person name="Brettin T."/>
            <person name="Bruce D."/>
            <person name="Han C."/>
            <person name="Tapia R."/>
            <person name="Gilna P."/>
            <person name="Schmutz J."/>
            <person name="Larimer F."/>
            <person name="Land M."/>
            <person name="Hauser L."/>
            <person name="Kyrpides N."/>
            <person name="Kim E."/>
            <person name="Richardson P."/>
        </authorList>
    </citation>
    <scope>NUCLEOTIDE SEQUENCE [LARGE SCALE GENOMIC DNA]</scope>
    <source>
        <strain evidence="1">IMS101</strain>
    </source>
</reference>
<gene>
    <name evidence="1" type="ordered locus">Tery_2428</name>
</gene>
<dbReference type="KEGG" id="ter:Tery_2428"/>
<name>Q112C9_TRIEI</name>
<dbReference type="eggNOG" id="COG0675">
    <property type="taxonomic scope" value="Bacteria"/>
</dbReference>
<protein>
    <submittedName>
        <fullName evidence="1">Transposase, IS891/IS1136/IS1341</fullName>
    </submittedName>
</protein>
<evidence type="ECO:0000313" key="1">
    <source>
        <dbReference type="EMBL" id="ABG51645.1"/>
    </source>
</evidence>
<organism evidence="1">
    <name type="scientific">Trichodesmium erythraeum (strain IMS101)</name>
    <dbReference type="NCBI Taxonomy" id="203124"/>
    <lineage>
        <taxon>Bacteria</taxon>
        <taxon>Bacillati</taxon>
        <taxon>Cyanobacteriota</taxon>
        <taxon>Cyanophyceae</taxon>
        <taxon>Oscillatoriophycideae</taxon>
        <taxon>Oscillatoriales</taxon>
        <taxon>Microcoleaceae</taxon>
        <taxon>Trichodesmium</taxon>
    </lineage>
</organism>
<sequence>MNTKKKVGYKQNLSMLKNWKKQEYLDFLTKVIIIPLQQGLRHLQATFTNFFWGTD</sequence>
<accession>Q112C9</accession>